<evidence type="ECO:0000313" key="2">
    <source>
        <dbReference type="EMBL" id="GJM52482.1"/>
    </source>
</evidence>
<proteinExistence type="predicted"/>
<sequence length="157" mass="18761">MNISTITEDTIIYQGEQHWTPVQVGKSEFKNYCKDYFRAGLKAQEYFKIQAKENGFILEELYQDKSSFQQYLLTNKYFAIKQGDFLVRNFGNIEIDVKCRSFHNINEQLIFRFRCKDVDKHLNMQKLTNSPIIIAVYQRDGDNLKKDIPLFHFNRRN</sequence>
<name>A0AAV5APU6_9FLAO</name>
<comment type="caution">
    <text evidence="1">The sequence shown here is derived from an EMBL/GenBank/DDBJ whole genome shotgun (WGS) entry which is preliminary data.</text>
</comment>
<evidence type="ECO:0000313" key="3">
    <source>
        <dbReference type="Proteomes" id="UP001207736"/>
    </source>
</evidence>
<dbReference type="Proteomes" id="UP001207736">
    <property type="component" value="Unassembled WGS sequence"/>
</dbReference>
<evidence type="ECO:0000313" key="1">
    <source>
        <dbReference type="EMBL" id="GJM49331.1"/>
    </source>
</evidence>
<dbReference type="RefSeq" id="WP_264845920.1">
    <property type="nucleotide sequence ID" value="NZ_BPMA01000016.1"/>
</dbReference>
<protein>
    <submittedName>
        <fullName evidence="1">Uncharacterized protein</fullName>
    </submittedName>
</protein>
<accession>A0AAV5APU6</accession>
<keyword evidence="4" id="KW-1185">Reference proteome</keyword>
<dbReference type="AlphaFoldDB" id="A0AAV5APU6"/>
<evidence type="ECO:0000313" key="4">
    <source>
        <dbReference type="Proteomes" id="UP001208692"/>
    </source>
</evidence>
<dbReference type="EMBL" id="BQKB01000013">
    <property type="protein sequence ID" value="GJM52482.1"/>
    <property type="molecule type" value="Genomic_DNA"/>
</dbReference>
<organism evidence="1 3">
    <name type="scientific">Capnocytophaga catalasegens</name>
    <dbReference type="NCBI Taxonomy" id="1004260"/>
    <lineage>
        <taxon>Bacteria</taxon>
        <taxon>Pseudomonadati</taxon>
        <taxon>Bacteroidota</taxon>
        <taxon>Flavobacteriia</taxon>
        <taxon>Flavobacteriales</taxon>
        <taxon>Flavobacteriaceae</taxon>
        <taxon>Capnocytophaga</taxon>
    </lineage>
</organism>
<dbReference type="Proteomes" id="UP001208692">
    <property type="component" value="Unassembled WGS sequence"/>
</dbReference>
<dbReference type="EMBL" id="BQKA01000006">
    <property type="protein sequence ID" value="GJM49331.1"/>
    <property type="molecule type" value="Genomic_DNA"/>
</dbReference>
<reference evidence="1 4" key="1">
    <citation type="submission" date="2021-11" db="EMBL/GenBank/DDBJ databases">
        <title>Draft genome sequence of Capnocytophaga sp. strain KC07075 isolated from cat oral cavity.</title>
        <authorList>
            <person name="Suzuki M."/>
            <person name="Imaoka K."/>
            <person name="Kimura M."/>
            <person name="Morikawa S."/>
            <person name="Maeda K."/>
        </authorList>
    </citation>
    <scope>NUCLEOTIDE SEQUENCE</scope>
    <source>
        <strain evidence="1">KC07075</strain>
        <strain evidence="2 4">KC07079</strain>
    </source>
</reference>
<gene>
    <name evidence="1" type="ORF">RCZ15_03060</name>
    <name evidence="2" type="ORF">RCZ16_07990</name>
</gene>